<dbReference type="EMBL" id="CP089982">
    <property type="protein sequence ID" value="WXA93725.1"/>
    <property type="molecule type" value="Genomic_DNA"/>
</dbReference>
<dbReference type="InterPro" id="IPR050256">
    <property type="entry name" value="Glycosyltransferase_2"/>
</dbReference>
<keyword evidence="3" id="KW-1185">Reference proteome</keyword>
<sequence>MFADAHVVVVVPAFEEEARIARVLHTLPGWVDHVVVVDDNSRDRTAEAAENVGDPRVVVLRHPENRGVGAAIVSGYRHALTRTDGERDVLVVMAGDGQMDPADLPAVVAPIARGEAGYVKGERFSAPDVGAVMPKARRLGGVVFSRLTSWAIGLPIHDSQCGYTALSRAACERLARDGALDALWPRYGYPNDLLAQLAARRITIAEVPVRPIYADEESKLRLWHLPRIVRIIAKSAWTVRSSRV</sequence>
<dbReference type="CDD" id="cd04179">
    <property type="entry name" value="DPM_DPG-synthase_like"/>
    <property type="match status" value="1"/>
</dbReference>
<dbReference type="Proteomes" id="UP001379533">
    <property type="component" value="Chromosome"/>
</dbReference>
<dbReference type="Pfam" id="PF00535">
    <property type="entry name" value="Glycos_transf_2"/>
    <property type="match status" value="1"/>
</dbReference>
<reference evidence="2 3" key="1">
    <citation type="submission" date="2021-12" db="EMBL/GenBank/DDBJ databases">
        <title>Discovery of the Pendulisporaceae a myxobacterial family with distinct sporulation behavior and unique specialized metabolism.</title>
        <authorList>
            <person name="Garcia R."/>
            <person name="Popoff A."/>
            <person name="Bader C.D."/>
            <person name="Loehr J."/>
            <person name="Walesch S."/>
            <person name="Walt C."/>
            <person name="Boldt J."/>
            <person name="Bunk B."/>
            <person name="Haeckl F.J.F.P.J."/>
            <person name="Gunesch A.P."/>
            <person name="Birkelbach J."/>
            <person name="Nuebel U."/>
            <person name="Pietschmann T."/>
            <person name="Bach T."/>
            <person name="Mueller R."/>
        </authorList>
    </citation>
    <scope>NUCLEOTIDE SEQUENCE [LARGE SCALE GENOMIC DNA]</scope>
    <source>
        <strain evidence="2 3">MSr12523</strain>
    </source>
</reference>
<dbReference type="PANTHER" id="PTHR48090">
    <property type="entry name" value="UNDECAPRENYL-PHOSPHATE 4-DEOXY-4-FORMAMIDO-L-ARABINOSE TRANSFERASE-RELATED"/>
    <property type="match status" value="1"/>
</dbReference>
<evidence type="ECO:0000313" key="2">
    <source>
        <dbReference type="EMBL" id="WXA93725.1"/>
    </source>
</evidence>
<evidence type="ECO:0000259" key="1">
    <source>
        <dbReference type="Pfam" id="PF00535"/>
    </source>
</evidence>
<dbReference type="SUPFAM" id="SSF53448">
    <property type="entry name" value="Nucleotide-diphospho-sugar transferases"/>
    <property type="match status" value="1"/>
</dbReference>
<accession>A0ABZ2K9D5</accession>
<dbReference type="InterPro" id="IPR001173">
    <property type="entry name" value="Glyco_trans_2-like"/>
</dbReference>
<gene>
    <name evidence="2" type="ORF">LZC95_45640</name>
</gene>
<feature type="domain" description="Glycosyltransferase 2-like" evidence="1">
    <location>
        <begin position="9"/>
        <end position="173"/>
    </location>
</feature>
<organism evidence="2 3">
    <name type="scientific">Pendulispora brunnea</name>
    <dbReference type="NCBI Taxonomy" id="2905690"/>
    <lineage>
        <taxon>Bacteria</taxon>
        <taxon>Pseudomonadati</taxon>
        <taxon>Myxococcota</taxon>
        <taxon>Myxococcia</taxon>
        <taxon>Myxococcales</taxon>
        <taxon>Sorangiineae</taxon>
        <taxon>Pendulisporaceae</taxon>
        <taxon>Pendulispora</taxon>
    </lineage>
</organism>
<dbReference type="Gene3D" id="3.90.550.10">
    <property type="entry name" value="Spore Coat Polysaccharide Biosynthesis Protein SpsA, Chain A"/>
    <property type="match status" value="1"/>
</dbReference>
<protein>
    <submittedName>
        <fullName evidence="2">Glycosyltransferase family 2 protein</fullName>
    </submittedName>
</protein>
<evidence type="ECO:0000313" key="3">
    <source>
        <dbReference type="Proteomes" id="UP001379533"/>
    </source>
</evidence>
<dbReference type="InterPro" id="IPR029044">
    <property type="entry name" value="Nucleotide-diphossugar_trans"/>
</dbReference>
<dbReference type="RefSeq" id="WP_394844324.1">
    <property type="nucleotide sequence ID" value="NZ_CP089982.1"/>
</dbReference>
<proteinExistence type="predicted"/>
<name>A0ABZ2K9D5_9BACT</name>
<dbReference type="PANTHER" id="PTHR48090:SF7">
    <property type="entry name" value="RFBJ PROTEIN"/>
    <property type="match status" value="1"/>
</dbReference>